<dbReference type="Proteomes" id="UP001237642">
    <property type="component" value="Unassembled WGS sequence"/>
</dbReference>
<feature type="domain" description="Replication protein A 70 kDa DNA-binding subunit B/D first OB fold" evidence="2">
    <location>
        <begin position="124"/>
        <end position="227"/>
    </location>
</feature>
<evidence type="ECO:0000313" key="3">
    <source>
        <dbReference type="EMBL" id="KAK1383679.1"/>
    </source>
</evidence>
<dbReference type="InterPro" id="IPR003871">
    <property type="entry name" value="RFA1B/D_OB_1st"/>
</dbReference>
<dbReference type="EMBL" id="JAUIZM010000005">
    <property type="protein sequence ID" value="KAK1383679.1"/>
    <property type="molecule type" value="Genomic_DNA"/>
</dbReference>
<gene>
    <name evidence="3" type="ORF">POM88_021414</name>
</gene>
<name>A0AAD8IDB7_9APIA</name>
<dbReference type="Pfam" id="PF02721">
    <property type="entry name" value="DUF223"/>
    <property type="match status" value="1"/>
</dbReference>
<keyword evidence="4" id="KW-1185">Reference proteome</keyword>
<comment type="caution">
    <text evidence="3">The sequence shown here is derived from an EMBL/GenBank/DDBJ whole genome shotgun (WGS) entry which is preliminary data.</text>
</comment>
<dbReference type="Gene3D" id="2.40.50.140">
    <property type="entry name" value="Nucleic acid-binding proteins"/>
    <property type="match status" value="2"/>
</dbReference>
<dbReference type="SUPFAM" id="SSF50249">
    <property type="entry name" value="Nucleic acid-binding proteins"/>
    <property type="match status" value="2"/>
</dbReference>
<reference evidence="3" key="2">
    <citation type="submission" date="2023-05" db="EMBL/GenBank/DDBJ databases">
        <authorList>
            <person name="Schelkunov M.I."/>
        </authorList>
    </citation>
    <scope>NUCLEOTIDE SEQUENCE</scope>
    <source>
        <strain evidence="3">Hsosn_3</strain>
        <tissue evidence="3">Leaf</tissue>
    </source>
</reference>
<organism evidence="3 4">
    <name type="scientific">Heracleum sosnowskyi</name>
    <dbReference type="NCBI Taxonomy" id="360622"/>
    <lineage>
        <taxon>Eukaryota</taxon>
        <taxon>Viridiplantae</taxon>
        <taxon>Streptophyta</taxon>
        <taxon>Embryophyta</taxon>
        <taxon>Tracheophyta</taxon>
        <taxon>Spermatophyta</taxon>
        <taxon>Magnoliopsida</taxon>
        <taxon>eudicotyledons</taxon>
        <taxon>Gunneridae</taxon>
        <taxon>Pentapetalae</taxon>
        <taxon>asterids</taxon>
        <taxon>campanulids</taxon>
        <taxon>Apiales</taxon>
        <taxon>Apiaceae</taxon>
        <taxon>Apioideae</taxon>
        <taxon>apioid superclade</taxon>
        <taxon>Tordylieae</taxon>
        <taxon>Tordyliinae</taxon>
        <taxon>Heracleum</taxon>
    </lineage>
</organism>
<proteinExistence type="predicted"/>
<evidence type="ECO:0000259" key="2">
    <source>
        <dbReference type="Pfam" id="PF02721"/>
    </source>
</evidence>
<accession>A0AAD8IDB7</accession>
<reference evidence="3" key="1">
    <citation type="submission" date="2023-02" db="EMBL/GenBank/DDBJ databases">
        <title>Genome of toxic invasive species Heracleum sosnowskyi carries increased number of genes despite the absence of recent whole-genome duplications.</title>
        <authorList>
            <person name="Schelkunov M."/>
            <person name="Shtratnikova V."/>
            <person name="Makarenko M."/>
            <person name="Klepikova A."/>
            <person name="Omelchenko D."/>
            <person name="Novikova G."/>
            <person name="Obukhova E."/>
            <person name="Bogdanov V."/>
            <person name="Penin A."/>
            <person name="Logacheva M."/>
        </authorList>
    </citation>
    <scope>NUCLEOTIDE SEQUENCE</scope>
    <source>
        <strain evidence="3">Hsosn_3</strain>
        <tissue evidence="3">Leaf</tissue>
    </source>
</reference>
<protein>
    <recommendedName>
        <fullName evidence="2">Replication protein A 70 kDa DNA-binding subunit B/D first OB fold domain-containing protein</fullName>
    </recommendedName>
</protein>
<dbReference type="AlphaFoldDB" id="A0AAD8IDB7"/>
<evidence type="ECO:0000256" key="1">
    <source>
        <dbReference type="SAM" id="MobiDB-lite"/>
    </source>
</evidence>
<dbReference type="PANTHER" id="PTHR47165:SF4">
    <property type="entry name" value="OS03G0429900 PROTEIN"/>
    <property type="match status" value="1"/>
</dbReference>
<evidence type="ECO:0000313" key="4">
    <source>
        <dbReference type="Proteomes" id="UP001237642"/>
    </source>
</evidence>
<feature type="region of interest" description="Disordered" evidence="1">
    <location>
        <begin position="102"/>
        <end position="122"/>
    </location>
</feature>
<feature type="compositionally biased region" description="Polar residues" evidence="1">
    <location>
        <begin position="102"/>
        <end position="121"/>
    </location>
</feature>
<sequence length="388" mass="44246">MKAYVDNVKSFIDVMGMVISYGQLETRTNDRVFLSSSDATNTYLNIDYAPLDDLRASMVLATGKTLETLPRPVAKRFVSPDQENNLEDLTIEGILQATLPSGTTGLQRTTSPPHGPSTHQPQMEDLTKLSYGYHAKKITVRIIRIWHTFSLATYYESSTNFILLDAKNNHIWATADRNEGDRLEQLICRGLLYMITNFRILPANGPFRPIDTTKTVVFDRRTVIEDCLHGSSVPLFSFNLKSWPRILSDLNTVDTLTDVGGIIMDAGDMEYKHNDIKRVDVRLIDKSLAEIHVSLWGKIANLFQIEVSMHREKNVVLIATGLLEKSFYRPHQRLICSLTQILKGRDTFHNTSQIHMEISFVAYLPAQYTPTNYYGRRTHVNLTQQYRN</sequence>
<dbReference type="PANTHER" id="PTHR47165">
    <property type="entry name" value="OS03G0429900 PROTEIN"/>
    <property type="match status" value="1"/>
</dbReference>
<dbReference type="InterPro" id="IPR012340">
    <property type="entry name" value="NA-bd_OB-fold"/>
</dbReference>